<keyword evidence="3" id="KW-0227">DNA damage</keyword>
<dbReference type="InterPro" id="IPR027417">
    <property type="entry name" value="P-loop_NTPase"/>
</dbReference>
<dbReference type="Pfam" id="PF08423">
    <property type="entry name" value="Rad51"/>
    <property type="match status" value="1"/>
</dbReference>
<dbReference type="CTD" id="7517"/>
<evidence type="ECO:0000256" key="5">
    <source>
        <dbReference type="ARBA" id="ARBA00023125"/>
    </source>
</evidence>
<dbReference type="OrthoDB" id="1861185at2759"/>
<accession>A0A3Q2XPQ3</accession>
<comment type="subcellular location">
    <subcellularLocation>
        <location evidence="9">Nucleus</location>
    </subcellularLocation>
    <subcellularLocation>
        <location evidence="9">Cytoplasm</location>
    </subcellularLocation>
</comment>
<evidence type="ECO:0000259" key="10">
    <source>
        <dbReference type="PROSITE" id="PS50162"/>
    </source>
</evidence>
<dbReference type="GeneID" id="109524829"/>
<reference evidence="11" key="2">
    <citation type="submission" date="2025-09" db="UniProtKB">
        <authorList>
            <consortium name="Ensembl"/>
        </authorList>
    </citation>
    <scope>IDENTIFICATION</scope>
</reference>
<evidence type="ECO:0000313" key="11">
    <source>
        <dbReference type="Ensembl" id="ENSHCOP00000006705.1"/>
    </source>
</evidence>
<dbReference type="InterPro" id="IPR013632">
    <property type="entry name" value="Rad51_C"/>
</dbReference>
<protein>
    <recommendedName>
        <fullName evidence="9">DNA repair protein</fullName>
    </recommendedName>
</protein>
<dbReference type="GO" id="GO:0090656">
    <property type="term" value="P:t-circle formation"/>
    <property type="evidence" value="ECO:0007669"/>
    <property type="project" value="TreeGrafter"/>
</dbReference>
<dbReference type="KEGG" id="hcq:109524829"/>
<dbReference type="Proteomes" id="UP000264820">
    <property type="component" value="Unplaced"/>
</dbReference>
<dbReference type="GO" id="GO:0071140">
    <property type="term" value="P:resolution of mitotic recombination intermediates"/>
    <property type="evidence" value="ECO:0007669"/>
    <property type="project" value="TreeGrafter"/>
</dbReference>
<evidence type="ECO:0000256" key="6">
    <source>
        <dbReference type="ARBA" id="ARBA00023172"/>
    </source>
</evidence>
<evidence type="ECO:0000256" key="3">
    <source>
        <dbReference type="ARBA" id="ARBA00022763"/>
    </source>
</evidence>
<dbReference type="GO" id="GO:0005737">
    <property type="term" value="C:cytoplasm"/>
    <property type="evidence" value="ECO:0007669"/>
    <property type="project" value="UniProtKB-SubCell"/>
</dbReference>
<dbReference type="GO" id="GO:0000722">
    <property type="term" value="P:telomere maintenance via recombination"/>
    <property type="evidence" value="ECO:0007669"/>
    <property type="project" value="TreeGrafter"/>
</dbReference>
<dbReference type="PANTHER" id="PTHR46487:SF1">
    <property type="entry name" value="DNA REPAIR PROTEIN XRCC3"/>
    <property type="match status" value="1"/>
</dbReference>
<dbReference type="GO" id="GO:0000400">
    <property type="term" value="F:four-way junction DNA binding"/>
    <property type="evidence" value="ECO:0007669"/>
    <property type="project" value="TreeGrafter"/>
</dbReference>
<dbReference type="GO" id="GO:0045003">
    <property type="term" value="P:double-strand break repair via synthesis-dependent strand annealing"/>
    <property type="evidence" value="ECO:0007669"/>
    <property type="project" value="TreeGrafter"/>
</dbReference>
<dbReference type="InterPro" id="IPR016467">
    <property type="entry name" value="DNA_recomb/repair_RecA-like"/>
</dbReference>
<keyword evidence="6" id="KW-0233">DNA recombination</keyword>
<dbReference type="OMA" id="WANQVTV"/>
<keyword evidence="12" id="KW-1185">Reference proteome</keyword>
<dbReference type="RefSeq" id="XP_019740495.1">
    <property type="nucleotide sequence ID" value="XM_019884936.1"/>
</dbReference>
<dbReference type="PROSITE" id="PS50162">
    <property type="entry name" value="RECA_2"/>
    <property type="match status" value="1"/>
</dbReference>
<dbReference type="GO" id="GO:0005657">
    <property type="term" value="C:replication fork"/>
    <property type="evidence" value="ECO:0007669"/>
    <property type="project" value="TreeGrafter"/>
</dbReference>
<dbReference type="SMART" id="SM00382">
    <property type="entry name" value="AAA"/>
    <property type="match status" value="1"/>
</dbReference>
<keyword evidence="4" id="KW-0067">ATP-binding</keyword>
<evidence type="ECO:0000313" key="12">
    <source>
        <dbReference type="Proteomes" id="UP000264820"/>
    </source>
</evidence>
<keyword evidence="9" id="KW-0963">Cytoplasm</keyword>
<dbReference type="InterPro" id="IPR003593">
    <property type="entry name" value="AAA+_ATPase"/>
</dbReference>
<evidence type="ECO:0000256" key="2">
    <source>
        <dbReference type="ARBA" id="ARBA00022741"/>
    </source>
</evidence>
<dbReference type="Pfam" id="PF26169">
    <property type="entry name" value="HHH_XRCC3_RpoA"/>
    <property type="match status" value="1"/>
</dbReference>
<evidence type="ECO:0000256" key="8">
    <source>
        <dbReference type="ARBA" id="ARBA00023242"/>
    </source>
</evidence>
<dbReference type="InterPro" id="IPR058766">
    <property type="entry name" value="HHH_XRCC3_RAD51B"/>
</dbReference>
<evidence type="ECO:0000256" key="7">
    <source>
        <dbReference type="ARBA" id="ARBA00023204"/>
    </source>
</evidence>
<name>A0A3Q2XPQ3_HIPCM</name>
<dbReference type="GO" id="GO:0033065">
    <property type="term" value="C:Rad51C-XRCC3 complex"/>
    <property type="evidence" value="ECO:0007669"/>
    <property type="project" value="TreeGrafter"/>
</dbReference>
<dbReference type="CDD" id="cd19491">
    <property type="entry name" value="XRCC3"/>
    <property type="match status" value="1"/>
</dbReference>
<proteinExistence type="inferred from homology"/>
<dbReference type="InterPro" id="IPR047348">
    <property type="entry name" value="XRCC3-like_C"/>
</dbReference>
<dbReference type="Ensembl" id="ENSHCOT00000003240.1">
    <property type="protein sequence ID" value="ENSHCOP00000006705.1"/>
    <property type="gene ID" value="ENSHCOG00000008533.1"/>
</dbReference>
<sequence>MSSWRQLELHPRIVNALQKAGVQSVRDALCMSGPDLQRLTCLSASDVRRLLTAAALLCRARRPQPVLAADDFGLRLSLGCPVLDGLLRGGLPVGGVTELSGESGVGKTQLALQLCLSVQYPARHGGLDSGAVFVCTEDTFPSRRLQQLIREQSRLRADVPPHVTDSLQFGDRVYVEHAADLTSLESCLRRRVRLLLARHLVRFVAVDSVASLFRSEFGLSDWLEKTKQLLTLSSTLHHLCRQFNSAVLCINQVTDIFSGSEEYMGPPSSTVRPALGLAWANQVMVRLMLRRLRGTVSRGEEDSALRRLEVVFAPHLPRAGRDAAVWKEGVRGLDGADAPLG</sequence>
<keyword evidence="7" id="KW-0234">DNA repair</keyword>
<evidence type="ECO:0000256" key="4">
    <source>
        <dbReference type="ARBA" id="ARBA00022840"/>
    </source>
</evidence>
<comment type="similarity">
    <text evidence="1 9">Belongs to the RecA family. RAD51 subfamily.</text>
</comment>
<dbReference type="AlphaFoldDB" id="A0A3Q2XPQ3"/>
<keyword evidence="8 9" id="KW-0539">Nucleus</keyword>
<dbReference type="GeneTree" id="ENSGT00930000151053"/>
<feature type="domain" description="RecA family profile 1" evidence="10">
    <location>
        <begin position="72"/>
        <end position="253"/>
    </location>
</feature>
<organism evidence="11 12">
    <name type="scientific">Hippocampus comes</name>
    <name type="common">Tiger tail seahorse</name>
    <dbReference type="NCBI Taxonomy" id="109280"/>
    <lineage>
        <taxon>Eukaryota</taxon>
        <taxon>Metazoa</taxon>
        <taxon>Chordata</taxon>
        <taxon>Craniata</taxon>
        <taxon>Vertebrata</taxon>
        <taxon>Euteleostomi</taxon>
        <taxon>Actinopterygii</taxon>
        <taxon>Neopterygii</taxon>
        <taxon>Teleostei</taxon>
        <taxon>Neoteleostei</taxon>
        <taxon>Acanthomorphata</taxon>
        <taxon>Syngnathiaria</taxon>
        <taxon>Syngnathiformes</taxon>
        <taxon>Syngnathoidei</taxon>
        <taxon>Syngnathidae</taxon>
        <taxon>Hippocampus</taxon>
    </lineage>
</organism>
<dbReference type="SUPFAM" id="SSF52540">
    <property type="entry name" value="P-loop containing nucleoside triphosphate hydrolases"/>
    <property type="match status" value="1"/>
</dbReference>
<dbReference type="Gene3D" id="3.40.50.300">
    <property type="entry name" value="P-loop containing nucleotide triphosphate hydrolases"/>
    <property type="match status" value="1"/>
</dbReference>
<dbReference type="PANTHER" id="PTHR46487">
    <property type="entry name" value="DNA REPAIR PROTEIN XRCC3"/>
    <property type="match status" value="1"/>
</dbReference>
<evidence type="ECO:0000256" key="1">
    <source>
        <dbReference type="ARBA" id="ARBA00007095"/>
    </source>
</evidence>
<reference evidence="11" key="1">
    <citation type="submission" date="2025-08" db="UniProtKB">
        <authorList>
            <consortium name="Ensembl"/>
        </authorList>
    </citation>
    <scope>IDENTIFICATION</scope>
</reference>
<keyword evidence="2" id="KW-0547">Nucleotide-binding</keyword>
<dbReference type="GO" id="GO:0005524">
    <property type="term" value="F:ATP binding"/>
    <property type="evidence" value="ECO:0007669"/>
    <property type="project" value="UniProtKB-KW"/>
</dbReference>
<evidence type="ECO:0000256" key="9">
    <source>
        <dbReference type="PIRNR" id="PIRNR005856"/>
    </source>
</evidence>
<dbReference type="InterPro" id="IPR020588">
    <property type="entry name" value="RecA_ATP-bd"/>
</dbReference>
<dbReference type="PIRSF" id="PIRSF005856">
    <property type="entry name" value="Rad51"/>
    <property type="match status" value="1"/>
</dbReference>
<comment type="function">
    <text evidence="9">Involved in the homologous recombination repair (HRR) pathway of double-stranded DNA, thought to repair chromosomal fragmentation, translocations and deletions.</text>
</comment>
<dbReference type="STRING" id="109280.ENSHCOP00000006705"/>
<keyword evidence="5" id="KW-0238">DNA-binding</keyword>
<dbReference type="GO" id="GO:0140664">
    <property type="term" value="F:ATP-dependent DNA damage sensor activity"/>
    <property type="evidence" value="ECO:0007669"/>
    <property type="project" value="InterPro"/>
</dbReference>